<name>A0A2S7YIJ8_BEABA</name>
<dbReference type="AlphaFoldDB" id="A0A2S7YIJ8"/>
<dbReference type="Proteomes" id="UP000237441">
    <property type="component" value="Unassembled WGS sequence"/>
</dbReference>
<evidence type="ECO:0000313" key="1">
    <source>
        <dbReference type="EMBL" id="PQK15789.1"/>
    </source>
</evidence>
<organism evidence="1 2">
    <name type="scientific">Beauveria bassiana</name>
    <name type="common">White muscardine disease fungus</name>
    <name type="synonym">Tritirachium shiotae</name>
    <dbReference type="NCBI Taxonomy" id="176275"/>
    <lineage>
        <taxon>Eukaryota</taxon>
        <taxon>Fungi</taxon>
        <taxon>Dikarya</taxon>
        <taxon>Ascomycota</taxon>
        <taxon>Pezizomycotina</taxon>
        <taxon>Sordariomycetes</taxon>
        <taxon>Hypocreomycetidae</taxon>
        <taxon>Hypocreales</taxon>
        <taxon>Cordycipitaceae</taxon>
        <taxon>Beauveria</taxon>
    </lineage>
</organism>
<sequence length="156" mass="17749">MAIPLSFTRKLFHCITESHYQDLSPAFDRVALTIRTGETFRVVFSVITTHLTAVQVTSSGLFGHLGDEIVKLVDIDAFDVIERYRRLFCAFKRQLECVQSLFDALAPSSAWREPLPRWPQTVQTLLLAAACKARDVTDQDPDLDTFWMQVGREDLS</sequence>
<dbReference type="OrthoDB" id="4895609at2759"/>
<gene>
    <name evidence="1" type="ORF">BB8028_0006g01110</name>
</gene>
<reference evidence="1 2" key="1">
    <citation type="submission" date="2016-07" db="EMBL/GenBank/DDBJ databases">
        <title>Comparative genomics of the entomopathogenic fungus Beauveria bassiana.</title>
        <authorList>
            <person name="Valero Jimenez C.A."/>
            <person name="Zwaan B.J."/>
            <person name="Van Kan J.A."/>
            <person name="Takken W."/>
            <person name="Debets A.J."/>
            <person name="Schoustra S.E."/>
            <person name="Koenraadt C.J."/>
        </authorList>
    </citation>
    <scope>NUCLEOTIDE SEQUENCE [LARGE SCALE GENOMIC DNA]</scope>
    <source>
        <strain evidence="1 2">ARSEF 8028</strain>
    </source>
</reference>
<proteinExistence type="predicted"/>
<comment type="caution">
    <text evidence="1">The sequence shown here is derived from an EMBL/GenBank/DDBJ whole genome shotgun (WGS) entry which is preliminary data.</text>
</comment>
<protein>
    <submittedName>
        <fullName evidence="1">Uncharacterized protein</fullName>
    </submittedName>
</protein>
<evidence type="ECO:0000313" key="2">
    <source>
        <dbReference type="Proteomes" id="UP000237441"/>
    </source>
</evidence>
<accession>A0A2S7YIJ8</accession>
<dbReference type="EMBL" id="JRHA01000006">
    <property type="protein sequence ID" value="PQK15789.1"/>
    <property type="molecule type" value="Genomic_DNA"/>
</dbReference>